<evidence type="ECO:0000256" key="6">
    <source>
        <dbReference type="RuleBase" id="RU003330"/>
    </source>
</evidence>
<evidence type="ECO:0000256" key="2">
    <source>
        <dbReference type="ARBA" id="ARBA00022727"/>
    </source>
</evidence>
<reference evidence="8 9" key="1">
    <citation type="submission" date="2019-01" db="EMBL/GenBank/DDBJ databases">
        <title>Lactibacter flavus gen. nov., sp. nov., a novel bacterium of the family Propionibacteriaceae isolated from raw milk and dairy products.</title>
        <authorList>
            <person name="Huptas C."/>
            <person name="Wenning M."/>
            <person name="Breitenwieser F."/>
            <person name="Doll E."/>
            <person name="Von Neubeck M."/>
            <person name="Busse H.-J."/>
            <person name="Scherer S."/>
        </authorList>
    </citation>
    <scope>NUCLEOTIDE SEQUENCE [LARGE SCALE GENOMIC DNA]</scope>
    <source>
        <strain evidence="8 9">KCTC 33808</strain>
    </source>
</reference>
<keyword evidence="9" id="KW-1185">Reference proteome</keyword>
<comment type="domain">
    <text evidence="5">Consists of three domains, a large central CORE domain and two small peripheral domains, NMPbind and LID, which undergo movements during catalysis. The LID domain closes over the site of phosphoryl transfer upon ATP binding. Assembling and dissambling the active center during each catalytic cycle provides an effective means to prevent ATP hydrolysis.</text>
</comment>
<dbReference type="OrthoDB" id="9805030at2"/>
<sequence length="195" mass="21270">MRLLIMGPPGAGKGTQASSIADHYGIVTISTGQLFRDNIQLGTPLGKQIEALIAAGNLVPDEVTNQMVFQRLASPDVKKRGGFLLDGYPRTLEQVEALDGELVRSRRKLQAVIALVADPSQLVERLLKRAEIEGRADDNADSIRHRIDVYHAETAPLLEVYRDRGLLVEVDAMGAVEDVRTRITDALDAKLGHPS</sequence>
<feature type="binding site" evidence="5">
    <location>
        <position position="31"/>
    </location>
    <ligand>
        <name>AMP</name>
        <dbReference type="ChEBI" id="CHEBI:456215"/>
    </ligand>
</feature>
<comment type="similarity">
    <text evidence="5 6">Belongs to the adenylate kinase family.</text>
</comment>
<gene>
    <name evidence="5" type="primary">adk</name>
    <name evidence="8" type="ORF">ET989_04860</name>
</gene>
<dbReference type="InterPro" id="IPR000850">
    <property type="entry name" value="Adenylat/UMP-CMP_kin"/>
</dbReference>
<dbReference type="GO" id="GO:0004017">
    <property type="term" value="F:AMP kinase activity"/>
    <property type="evidence" value="ECO:0007669"/>
    <property type="project" value="UniProtKB-UniRule"/>
</dbReference>
<comment type="caution">
    <text evidence="8">The sequence shown here is derived from an EMBL/GenBank/DDBJ whole genome shotgun (WGS) entry which is preliminary data.</text>
</comment>
<dbReference type="NCBIfam" id="NF001381">
    <property type="entry name" value="PRK00279.1-3"/>
    <property type="match status" value="1"/>
</dbReference>
<comment type="pathway">
    <text evidence="5">Purine metabolism; AMP biosynthesis via salvage pathway; AMP from ADP: step 1/1.</text>
</comment>
<dbReference type="AlphaFoldDB" id="A0A4Q9KFK6"/>
<dbReference type="PRINTS" id="PR00094">
    <property type="entry name" value="ADENYLTKNASE"/>
</dbReference>
<dbReference type="PROSITE" id="PS00113">
    <property type="entry name" value="ADENYLATE_KINASE"/>
    <property type="match status" value="1"/>
</dbReference>
<keyword evidence="3 5" id="KW-0547">Nucleotide-binding</keyword>
<dbReference type="UniPathway" id="UPA00588">
    <property type="reaction ID" value="UER00649"/>
</dbReference>
<dbReference type="GO" id="GO:0044209">
    <property type="term" value="P:AMP salvage"/>
    <property type="evidence" value="ECO:0007669"/>
    <property type="project" value="UniProtKB-UniRule"/>
</dbReference>
<comment type="catalytic activity">
    <reaction evidence="5 7">
        <text>AMP + ATP = 2 ADP</text>
        <dbReference type="Rhea" id="RHEA:12973"/>
        <dbReference type="ChEBI" id="CHEBI:30616"/>
        <dbReference type="ChEBI" id="CHEBI:456215"/>
        <dbReference type="ChEBI" id="CHEBI:456216"/>
        <dbReference type="EC" id="2.7.4.3"/>
    </reaction>
</comment>
<feature type="binding site" evidence="5">
    <location>
        <position position="135"/>
    </location>
    <ligand>
        <name>AMP</name>
        <dbReference type="ChEBI" id="CHEBI:456215"/>
    </ligand>
</feature>
<dbReference type="CDD" id="cd01428">
    <property type="entry name" value="ADK"/>
    <property type="match status" value="1"/>
</dbReference>
<dbReference type="Pfam" id="PF00406">
    <property type="entry name" value="ADK"/>
    <property type="match status" value="1"/>
</dbReference>
<evidence type="ECO:0000313" key="8">
    <source>
        <dbReference type="EMBL" id="TBT86641.1"/>
    </source>
</evidence>
<accession>A0A4Q9KFK6</accession>
<organism evidence="8 9">
    <name type="scientific">Propioniciclava sinopodophylli</name>
    <dbReference type="NCBI Taxonomy" id="1837344"/>
    <lineage>
        <taxon>Bacteria</taxon>
        <taxon>Bacillati</taxon>
        <taxon>Actinomycetota</taxon>
        <taxon>Actinomycetes</taxon>
        <taxon>Propionibacteriales</taxon>
        <taxon>Propionibacteriaceae</taxon>
        <taxon>Propioniciclava</taxon>
    </lineage>
</organism>
<comment type="subunit">
    <text evidence="5 7">Monomer.</text>
</comment>
<keyword evidence="5" id="KW-0963">Cytoplasm</keyword>
<evidence type="ECO:0000313" key="9">
    <source>
        <dbReference type="Proteomes" id="UP000292373"/>
    </source>
</evidence>
<protein>
    <recommendedName>
        <fullName evidence="5 7">Adenylate kinase</fullName>
        <shortName evidence="5">AK</shortName>
        <ecNumber evidence="5 7">2.7.4.3</ecNumber>
    </recommendedName>
    <alternativeName>
        <fullName evidence="5">ATP-AMP transphosphorylase</fullName>
    </alternativeName>
    <alternativeName>
        <fullName evidence="5">ATP:AMP phosphotransferase</fullName>
    </alternativeName>
    <alternativeName>
        <fullName evidence="5">Adenylate monophosphate kinase</fullName>
    </alternativeName>
</protein>
<feature type="binding site" evidence="5">
    <location>
        <begin position="10"/>
        <end position="15"/>
    </location>
    <ligand>
        <name>ATP</name>
        <dbReference type="ChEBI" id="CHEBI:30616"/>
    </ligand>
</feature>
<dbReference type="GO" id="GO:0005737">
    <property type="term" value="C:cytoplasm"/>
    <property type="evidence" value="ECO:0007669"/>
    <property type="project" value="UniProtKB-SubCell"/>
</dbReference>
<dbReference type="HAMAP" id="MF_00235">
    <property type="entry name" value="Adenylate_kinase_Adk"/>
    <property type="match status" value="1"/>
</dbReference>
<proteinExistence type="inferred from homology"/>
<dbReference type="SUPFAM" id="SSF52540">
    <property type="entry name" value="P-loop containing nucleoside triphosphate hydrolases"/>
    <property type="match status" value="1"/>
</dbReference>
<dbReference type="Gene3D" id="3.40.50.300">
    <property type="entry name" value="P-loop containing nucleotide triphosphate hydrolases"/>
    <property type="match status" value="1"/>
</dbReference>
<comment type="function">
    <text evidence="5">Catalyzes the reversible transfer of the terminal phosphate group between ATP and AMP. Plays an important role in cellular energy homeostasis and in adenine nucleotide metabolism.</text>
</comment>
<dbReference type="Proteomes" id="UP000292373">
    <property type="component" value="Unassembled WGS sequence"/>
</dbReference>
<name>A0A4Q9KFK6_9ACTN</name>
<dbReference type="RefSeq" id="WP_131167425.1">
    <property type="nucleotide sequence ID" value="NZ_SDMQ01000003.1"/>
</dbReference>
<dbReference type="InterPro" id="IPR027417">
    <property type="entry name" value="P-loop_NTPase"/>
</dbReference>
<evidence type="ECO:0000256" key="1">
    <source>
        <dbReference type="ARBA" id="ARBA00022679"/>
    </source>
</evidence>
<dbReference type="EMBL" id="SDMQ01000003">
    <property type="protein sequence ID" value="TBT86641.1"/>
    <property type="molecule type" value="Genomic_DNA"/>
</dbReference>
<feature type="region of interest" description="NMP" evidence="5">
    <location>
        <begin position="30"/>
        <end position="59"/>
    </location>
</feature>
<dbReference type="NCBIfam" id="NF011104">
    <property type="entry name" value="PRK14531.1"/>
    <property type="match status" value="1"/>
</dbReference>
<dbReference type="GO" id="GO:0005524">
    <property type="term" value="F:ATP binding"/>
    <property type="evidence" value="ECO:0007669"/>
    <property type="project" value="UniProtKB-UniRule"/>
</dbReference>
<dbReference type="PANTHER" id="PTHR23359">
    <property type="entry name" value="NUCLEOTIDE KINASE"/>
    <property type="match status" value="1"/>
</dbReference>
<feature type="binding site" evidence="5">
    <location>
        <position position="174"/>
    </location>
    <ligand>
        <name>ATP</name>
        <dbReference type="ChEBI" id="CHEBI:30616"/>
    </ligand>
</feature>
<evidence type="ECO:0000256" key="5">
    <source>
        <dbReference type="HAMAP-Rule" id="MF_00235"/>
    </source>
</evidence>
<evidence type="ECO:0000256" key="4">
    <source>
        <dbReference type="ARBA" id="ARBA00022777"/>
    </source>
</evidence>
<dbReference type="NCBIfam" id="NF011100">
    <property type="entry name" value="PRK14527.1"/>
    <property type="match status" value="1"/>
</dbReference>
<feature type="binding site" evidence="5">
    <location>
        <begin position="87"/>
        <end position="90"/>
    </location>
    <ligand>
        <name>AMP</name>
        <dbReference type="ChEBI" id="CHEBI:456215"/>
    </ligand>
</feature>
<keyword evidence="1 5" id="KW-0808">Transferase</keyword>
<feature type="binding site" evidence="5">
    <location>
        <position position="146"/>
    </location>
    <ligand>
        <name>AMP</name>
        <dbReference type="ChEBI" id="CHEBI:456215"/>
    </ligand>
</feature>
<comment type="subcellular location">
    <subcellularLocation>
        <location evidence="5 7">Cytoplasm</location>
    </subcellularLocation>
</comment>
<comment type="caution">
    <text evidence="5">Lacks conserved residue(s) required for the propagation of feature annotation.</text>
</comment>
<keyword evidence="4 5" id="KW-0418">Kinase</keyword>
<feature type="binding site" evidence="5">
    <location>
        <position position="94"/>
    </location>
    <ligand>
        <name>AMP</name>
        <dbReference type="ChEBI" id="CHEBI:456215"/>
    </ligand>
</feature>
<feature type="binding site" evidence="5">
    <location>
        <position position="129"/>
    </location>
    <ligand>
        <name>ATP</name>
        <dbReference type="ChEBI" id="CHEBI:30616"/>
    </ligand>
</feature>
<feature type="binding site" evidence="5">
    <location>
        <begin position="57"/>
        <end position="59"/>
    </location>
    <ligand>
        <name>AMP</name>
        <dbReference type="ChEBI" id="CHEBI:456215"/>
    </ligand>
</feature>
<keyword evidence="2 5" id="KW-0545">Nucleotide biosynthesis</keyword>
<evidence type="ECO:0000256" key="7">
    <source>
        <dbReference type="RuleBase" id="RU003331"/>
    </source>
</evidence>
<dbReference type="EC" id="2.7.4.3" evidence="5 7"/>
<dbReference type="NCBIfam" id="NF011105">
    <property type="entry name" value="PRK14532.1"/>
    <property type="match status" value="1"/>
</dbReference>
<feature type="binding site" evidence="5">
    <location>
        <position position="36"/>
    </location>
    <ligand>
        <name>AMP</name>
        <dbReference type="ChEBI" id="CHEBI:456215"/>
    </ligand>
</feature>
<evidence type="ECO:0000256" key="3">
    <source>
        <dbReference type="ARBA" id="ARBA00022741"/>
    </source>
</evidence>
<keyword evidence="5 7" id="KW-0067">ATP-binding</keyword>
<dbReference type="InterPro" id="IPR033690">
    <property type="entry name" value="Adenylat_kinase_CS"/>
</dbReference>